<comment type="subcellular location">
    <subcellularLocation>
        <location evidence="1">Bacterial flagellum</location>
    </subcellularLocation>
</comment>
<evidence type="ECO:0000256" key="2">
    <source>
        <dbReference type="ARBA" id="ARBA00005709"/>
    </source>
</evidence>
<sequence length="310" mass="34342">MRITNNTLTGNYLRNLNRNLKQMQKYQNQLSSGKEVSRPSDNPMLVARVMQLDGNVRMNEQYEKNINDALGWTDTADGAMNEVTSTLQRARELIIYGANGTLSDTDRAALKDEMDTLQGQLQQVLNSNYDGRYIFGSLKTTEPPFTINDLGALEYKGYNPAGGEPGHIGLDREIAKGVTITIPANGYNIVHVEGASGDNNDIGNLFVNISKALEDGKTEALSGDLLGDIDKHLDNSIRFRSKMGAVYNRLESAKERNAAENLSMTELLSKSEDTDLAEKMMEFSTMRTVYQASLQTGAQILQPSLLDYIR</sequence>
<evidence type="ECO:0000313" key="7">
    <source>
        <dbReference type="Proteomes" id="UP000664218"/>
    </source>
</evidence>
<feature type="domain" description="Flagellin N-terminal" evidence="4">
    <location>
        <begin position="3"/>
        <end position="136"/>
    </location>
</feature>
<dbReference type="PRINTS" id="PR00207">
    <property type="entry name" value="FLAGELLIN"/>
</dbReference>
<dbReference type="EMBL" id="JAFNJU010000007">
    <property type="protein sequence ID" value="MBO1265349.1"/>
    <property type="molecule type" value="Genomic_DNA"/>
</dbReference>
<dbReference type="InterPro" id="IPR001029">
    <property type="entry name" value="Flagellin_N"/>
</dbReference>
<dbReference type="GO" id="GO:0009424">
    <property type="term" value="C:bacterial-type flagellum hook"/>
    <property type="evidence" value="ECO:0007669"/>
    <property type="project" value="InterPro"/>
</dbReference>
<comment type="caution">
    <text evidence="6">The sequence shown here is derived from an EMBL/GenBank/DDBJ whole genome shotgun (WGS) entry which is preliminary data.</text>
</comment>
<dbReference type="InterPro" id="IPR001492">
    <property type="entry name" value="Flagellin"/>
</dbReference>
<keyword evidence="7" id="KW-1185">Reference proteome</keyword>
<dbReference type="InterPro" id="IPR013384">
    <property type="entry name" value="Flagell_FlgL"/>
</dbReference>
<evidence type="ECO:0000259" key="5">
    <source>
        <dbReference type="Pfam" id="PF00700"/>
    </source>
</evidence>
<keyword evidence="3" id="KW-0975">Bacterial flagellum</keyword>
<keyword evidence="6" id="KW-0282">Flagellum</keyword>
<dbReference type="PANTHER" id="PTHR42792">
    <property type="entry name" value="FLAGELLIN"/>
    <property type="match status" value="1"/>
</dbReference>
<dbReference type="PANTHER" id="PTHR42792:SF1">
    <property type="entry name" value="FLAGELLAR HOOK-ASSOCIATED PROTEIN 3"/>
    <property type="match status" value="1"/>
</dbReference>
<comment type="similarity">
    <text evidence="2">Belongs to the bacterial flagellin family.</text>
</comment>
<dbReference type="AlphaFoldDB" id="A0A939KHD0"/>
<evidence type="ECO:0000256" key="1">
    <source>
        <dbReference type="ARBA" id="ARBA00004365"/>
    </source>
</evidence>
<proteinExistence type="inferred from homology"/>
<dbReference type="InterPro" id="IPR046358">
    <property type="entry name" value="Flagellin_C"/>
</dbReference>
<feature type="domain" description="Flagellin C-terminal" evidence="5">
    <location>
        <begin position="229"/>
        <end position="309"/>
    </location>
</feature>
<reference evidence="6" key="1">
    <citation type="submission" date="2021-03" db="EMBL/GenBank/DDBJ databases">
        <title>Proteiniclasticum marinus sp. nov., isolated from tidal flat sediment.</title>
        <authorList>
            <person name="Namirimu T."/>
            <person name="Yang J.-A."/>
            <person name="Yang S.-H."/>
            <person name="Kim Y.-J."/>
            <person name="Kwon K.K."/>
        </authorList>
    </citation>
    <scope>NUCLEOTIDE SEQUENCE</scope>
    <source>
        <strain evidence="6">SCR006</strain>
    </source>
</reference>
<evidence type="ECO:0000259" key="4">
    <source>
        <dbReference type="Pfam" id="PF00669"/>
    </source>
</evidence>
<dbReference type="GO" id="GO:0071973">
    <property type="term" value="P:bacterial-type flagellum-dependent cell motility"/>
    <property type="evidence" value="ECO:0007669"/>
    <property type="project" value="InterPro"/>
</dbReference>
<keyword evidence="6" id="KW-0966">Cell projection</keyword>
<accession>A0A939KHD0</accession>
<dbReference type="NCBIfam" id="TIGR02550">
    <property type="entry name" value="flagell_flgL"/>
    <property type="match status" value="1"/>
</dbReference>
<dbReference type="Pfam" id="PF00669">
    <property type="entry name" value="Flagellin_N"/>
    <property type="match status" value="1"/>
</dbReference>
<dbReference type="Proteomes" id="UP000664218">
    <property type="component" value="Unassembled WGS sequence"/>
</dbReference>
<dbReference type="SUPFAM" id="SSF64518">
    <property type="entry name" value="Phase 1 flagellin"/>
    <property type="match status" value="1"/>
</dbReference>
<name>A0A939KHD0_9CLOT</name>
<evidence type="ECO:0000256" key="3">
    <source>
        <dbReference type="ARBA" id="ARBA00023143"/>
    </source>
</evidence>
<protein>
    <submittedName>
        <fullName evidence="6">Flagellar hook-associated protein FlgL</fullName>
    </submittedName>
</protein>
<dbReference type="Gene3D" id="1.20.1330.10">
    <property type="entry name" value="f41 fragment of flagellin, N-terminal domain"/>
    <property type="match status" value="1"/>
</dbReference>
<dbReference type="Pfam" id="PF00700">
    <property type="entry name" value="Flagellin_C"/>
    <property type="match status" value="1"/>
</dbReference>
<dbReference type="GO" id="GO:0005198">
    <property type="term" value="F:structural molecule activity"/>
    <property type="evidence" value="ECO:0007669"/>
    <property type="project" value="InterPro"/>
</dbReference>
<gene>
    <name evidence="6" type="primary">flgL</name>
    <name evidence="6" type="ORF">J3A84_09935</name>
</gene>
<evidence type="ECO:0000313" key="6">
    <source>
        <dbReference type="EMBL" id="MBO1265349.1"/>
    </source>
</evidence>
<keyword evidence="6" id="KW-0969">Cilium</keyword>
<organism evidence="6 7">
    <name type="scientific">Proteiniclasticum aestuarii</name>
    <dbReference type="NCBI Taxonomy" id="2817862"/>
    <lineage>
        <taxon>Bacteria</taxon>
        <taxon>Bacillati</taxon>
        <taxon>Bacillota</taxon>
        <taxon>Clostridia</taxon>
        <taxon>Eubacteriales</taxon>
        <taxon>Clostridiaceae</taxon>
        <taxon>Proteiniclasticum</taxon>
    </lineage>
</organism>
<dbReference type="RefSeq" id="WP_207599873.1">
    <property type="nucleotide sequence ID" value="NZ_JAFNJU010000007.1"/>
</dbReference>